<dbReference type="GO" id="GO:0020037">
    <property type="term" value="F:heme binding"/>
    <property type="evidence" value="ECO:0007669"/>
    <property type="project" value="InterPro"/>
</dbReference>
<evidence type="ECO:0000256" key="2">
    <source>
        <dbReference type="ARBA" id="ARBA00010617"/>
    </source>
</evidence>
<dbReference type="EMBL" id="OX459123">
    <property type="protein sequence ID" value="CAI9108310.1"/>
    <property type="molecule type" value="Genomic_DNA"/>
</dbReference>
<accession>A0AAV1DK88</accession>
<keyword evidence="5" id="KW-0408">Iron</keyword>
<dbReference type="PANTHER" id="PTHR24296">
    <property type="entry name" value="CYTOCHROME P450"/>
    <property type="match status" value="1"/>
</dbReference>
<keyword evidence="8" id="KW-1185">Reference proteome</keyword>
<proteinExistence type="inferred from homology"/>
<reference evidence="7" key="1">
    <citation type="submission" date="2023-03" db="EMBL/GenBank/DDBJ databases">
        <authorList>
            <person name="Julca I."/>
        </authorList>
    </citation>
    <scope>NUCLEOTIDE SEQUENCE</scope>
</reference>
<evidence type="ECO:0000256" key="5">
    <source>
        <dbReference type="ARBA" id="ARBA00023004"/>
    </source>
</evidence>
<dbReference type="InterPro" id="IPR001128">
    <property type="entry name" value="Cyt_P450"/>
</dbReference>
<dbReference type="Pfam" id="PF00067">
    <property type="entry name" value="p450"/>
    <property type="match status" value="1"/>
</dbReference>
<keyword evidence="4" id="KW-0560">Oxidoreductase</keyword>
<protein>
    <submittedName>
        <fullName evidence="7">OLC1v1007880C1</fullName>
    </submittedName>
</protein>
<keyword evidence="3" id="KW-0479">Metal-binding</keyword>
<evidence type="ECO:0000256" key="4">
    <source>
        <dbReference type="ARBA" id="ARBA00023002"/>
    </source>
</evidence>
<comment type="cofactor">
    <cofactor evidence="1">
        <name>heme</name>
        <dbReference type="ChEBI" id="CHEBI:30413"/>
    </cofactor>
</comment>
<name>A0AAV1DK88_OLDCO</name>
<keyword evidence="6" id="KW-0812">Transmembrane</keyword>
<evidence type="ECO:0000313" key="7">
    <source>
        <dbReference type="EMBL" id="CAI9108310.1"/>
    </source>
</evidence>
<keyword evidence="6" id="KW-1133">Transmembrane helix</keyword>
<organism evidence="7 8">
    <name type="scientific">Oldenlandia corymbosa var. corymbosa</name>
    <dbReference type="NCBI Taxonomy" id="529605"/>
    <lineage>
        <taxon>Eukaryota</taxon>
        <taxon>Viridiplantae</taxon>
        <taxon>Streptophyta</taxon>
        <taxon>Embryophyta</taxon>
        <taxon>Tracheophyta</taxon>
        <taxon>Spermatophyta</taxon>
        <taxon>Magnoliopsida</taxon>
        <taxon>eudicotyledons</taxon>
        <taxon>Gunneridae</taxon>
        <taxon>Pentapetalae</taxon>
        <taxon>asterids</taxon>
        <taxon>lamiids</taxon>
        <taxon>Gentianales</taxon>
        <taxon>Rubiaceae</taxon>
        <taxon>Rubioideae</taxon>
        <taxon>Spermacoceae</taxon>
        <taxon>Hedyotis-Oldenlandia complex</taxon>
        <taxon>Oldenlandia</taxon>
    </lineage>
</organism>
<dbReference type="GO" id="GO:0004497">
    <property type="term" value="F:monooxygenase activity"/>
    <property type="evidence" value="ECO:0007669"/>
    <property type="project" value="InterPro"/>
</dbReference>
<dbReference type="GO" id="GO:0016705">
    <property type="term" value="F:oxidoreductase activity, acting on paired donors, with incorporation or reduction of molecular oxygen"/>
    <property type="evidence" value="ECO:0007669"/>
    <property type="project" value="InterPro"/>
</dbReference>
<gene>
    <name evidence="7" type="ORF">OLC1_LOCUS16416</name>
</gene>
<evidence type="ECO:0000313" key="8">
    <source>
        <dbReference type="Proteomes" id="UP001161247"/>
    </source>
</evidence>
<evidence type="ECO:0000256" key="6">
    <source>
        <dbReference type="SAM" id="Phobius"/>
    </source>
</evidence>
<evidence type="ECO:0000256" key="3">
    <source>
        <dbReference type="ARBA" id="ARBA00022723"/>
    </source>
</evidence>
<dbReference type="AlphaFoldDB" id="A0AAV1DK88"/>
<dbReference type="GO" id="GO:0005506">
    <property type="term" value="F:iron ion binding"/>
    <property type="evidence" value="ECO:0007669"/>
    <property type="project" value="InterPro"/>
</dbReference>
<sequence length="379" mass="43859">MDIQSYLQSLPTPSILIISFVLCSWFYYQYSWYNRNAKKNSSIPTNWPLLGMLPAIIQNAHRIHDYGTQVLIESGGTFEFKGPWFTNVDFVVTCDPANIHYIFSKNFPNYPKGPEFRKMFDVLGDGIFNADYELWEIHRKVTLSIFHQPDYQKVFQETVLEKVANGLLPVLESFWSQGAEFDLQDILQRFTFDCFSRLLLDYDPESLSLELPHIRAQYAFLDAEKAIFQRHILPESCWKLQKWLDFGKEKKLREAWDDLDQFIYPCLEKKLTLLTSSTSTSKQFENGLNAFIQAYKSTCSSSSSKNINRPEVTKLFLRDAFLSLMVAGRDTVRCITEKIVMHLYIVSLCSSSLLSKGTTTATLDRDGELGKKKLPRNKM</sequence>
<dbReference type="Gene3D" id="1.10.630.10">
    <property type="entry name" value="Cytochrome P450"/>
    <property type="match status" value="1"/>
</dbReference>
<dbReference type="SUPFAM" id="SSF48264">
    <property type="entry name" value="Cytochrome P450"/>
    <property type="match status" value="1"/>
</dbReference>
<dbReference type="Proteomes" id="UP001161247">
    <property type="component" value="Chromosome 6"/>
</dbReference>
<evidence type="ECO:0000256" key="1">
    <source>
        <dbReference type="ARBA" id="ARBA00001971"/>
    </source>
</evidence>
<dbReference type="InterPro" id="IPR036396">
    <property type="entry name" value="Cyt_P450_sf"/>
</dbReference>
<feature type="transmembrane region" description="Helical" evidence="6">
    <location>
        <begin position="6"/>
        <end position="28"/>
    </location>
</feature>
<keyword evidence="6" id="KW-0472">Membrane</keyword>
<comment type="similarity">
    <text evidence="2">Belongs to the cytochrome P450 family.</text>
</comment>